<dbReference type="GO" id="GO:0005765">
    <property type="term" value="C:lysosomal membrane"/>
    <property type="evidence" value="ECO:0007669"/>
    <property type="project" value="UniProtKB-SubCell"/>
</dbReference>
<dbReference type="Proteomes" id="UP001140949">
    <property type="component" value="Unassembled WGS sequence"/>
</dbReference>
<comment type="similarity">
    <text evidence="2">Belongs to the BORCS8 family.</text>
</comment>
<keyword evidence="6" id="KW-1185">Reference proteome</keyword>
<dbReference type="PANTHER" id="PTHR21146:SF0">
    <property type="entry name" value="BLOC-1-RELATED COMPLEX SUBUNIT 8"/>
    <property type="match status" value="1"/>
</dbReference>
<sequence length="219" mass="24204">MDGISTVDGFINVKEGVEEMIKYVANEPSVGLFFVQQHAHSSMPRLLDVKDKVVEKVYEVTLHTEDIEDSICVVKSMTECGIPITDNMIKDISKSLHIMSTSQPKRGLITPSAFSFAGHQDEGSSHGYLSSVLNSAKQKAAGLRWPKAELAPSSSIPLPLSSDASCEADELSSSSRLADEDVTLSTESRDAVSLLENFDKFRFDREAKLEEWLHEPREE</sequence>
<evidence type="ECO:0000256" key="4">
    <source>
        <dbReference type="ARBA" id="ARBA00023228"/>
    </source>
</evidence>
<evidence type="ECO:0000313" key="6">
    <source>
        <dbReference type="Proteomes" id="UP001140949"/>
    </source>
</evidence>
<evidence type="ECO:0000313" key="5">
    <source>
        <dbReference type="EMBL" id="KAJ6850616.1"/>
    </source>
</evidence>
<organism evidence="5 6">
    <name type="scientific">Iris pallida</name>
    <name type="common">Sweet iris</name>
    <dbReference type="NCBI Taxonomy" id="29817"/>
    <lineage>
        <taxon>Eukaryota</taxon>
        <taxon>Viridiplantae</taxon>
        <taxon>Streptophyta</taxon>
        <taxon>Embryophyta</taxon>
        <taxon>Tracheophyta</taxon>
        <taxon>Spermatophyta</taxon>
        <taxon>Magnoliopsida</taxon>
        <taxon>Liliopsida</taxon>
        <taxon>Asparagales</taxon>
        <taxon>Iridaceae</taxon>
        <taxon>Iridoideae</taxon>
        <taxon>Irideae</taxon>
        <taxon>Iris</taxon>
    </lineage>
</organism>
<comment type="subcellular location">
    <subcellularLocation>
        <location evidence="1">Lysosome membrane</location>
    </subcellularLocation>
</comment>
<reference evidence="5" key="2">
    <citation type="submission" date="2023-04" db="EMBL/GenBank/DDBJ databases">
        <authorList>
            <person name="Bruccoleri R.E."/>
            <person name="Oakeley E.J."/>
            <person name="Faust A.-M."/>
            <person name="Dessus-Babus S."/>
            <person name="Altorfer M."/>
            <person name="Burckhardt D."/>
            <person name="Oertli M."/>
            <person name="Naumann U."/>
            <person name="Petersen F."/>
            <person name="Wong J."/>
        </authorList>
    </citation>
    <scope>NUCLEOTIDE SEQUENCE</scope>
    <source>
        <strain evidence="5">GSM-AAB239-AS_SAM_17_03QT</strain>
        <tissue evidence="5">Leaf</tissue>
    </source>
</reference>
<keyword evidence="3" id="KW-0472">Membrane</keyword>
<proteinExistence type="inferred from homology"/>
<dbReference type="Pfam" id="PF10167">
    <property type="entry name" value="BORCS8"/>
    <property type="match status" value="1"/>
</dbReference>
<reference evidence="5" key="1">
    <citation type="journal article" date="2023" name="GigaByte">
        <title>Genome assembly of the bearded iris, Iris pallida Lam.</title>
        <authorList>
            <person name="Bruccoleri R.E."/>
            <person name="Oakeley E.J."/>
            <person name="Faust A.M.E."/>
            <person name="Altorfer M."/>
            <person name="Dessus-Babus S."/>
            <person name="Burckhardt D."/>
            <person name="Oertli M."/>
            <person name="Naumann U."/>
            <person name="Petersen F."/>
            <person name="Wong J."/>
        </authorList>
    </citation>
    <scope>NUCLEOTIDE SEQUENCE</scope>
    <source>
        <strain evidence="5">GSM-AAB239-AS_SAM_17_03QT</strain>
    </source>
</reference>
<evidence type="ECO:0000256" key="1">
    <source>
        <dbReference type="ARBA" id="ARBA00004656"/>
    </source>
</evidence>
<dbReference type="EMBL" id="JANAVB010002795">
    <property type="protein sequence ID" value="KAJ6850616.1"/>
    <property type="molecule type" value="Genomic_DNA"/>
</dbReference>
<keyword evidence="4" id="KW-0458">Lysosome</keyword>
<evidence type="ECO:0000256" key="3">
    <source>
        <dbReference type="ARBA" id="ARBA00023136"/>
    </source>
</evidence>
<comment type="caution">
    <text evidence="5">The sequence shown here is derived from an EMBL/GenBank/DDBJ whole genome shotgun (WGS) entry which is preliminary data.</text>
</comment>
<evidence type="ECO:0000256" key="2">
    <source>
        <dbReference type="ARBA" id="ARBA00010463"/>
    </source>
</evidence>
<name>A0AAX6IBJ8_IRIPA</name>
<accession>A0AAX6IBJ8</accession>
<dbReference type="InterPro" id="IPR019320">
    <property type="entry name" value="BORCS8"/>
</dbReference>
<protein>
    <submittedName>
        <fullName evidence="5">Uncharacterized protein</fullName>
    </submittedName>
</protein>
<dbReference type="PANTHER" id="PTHR21146">
    <property type="entry name" value="MEF2B PROTEIN"/>
    <property type="match status" value="1"/>
</dbReference>
<gene>
    <name evidence="5" type="ORF">M6B38_263840</name>
</gene>
<dbReference type="AlphaFoldDB" id="A0AAX6IBJ8"/>